<evidence type="ECO:0000313" key="3">
    <source>
        <dbReference type="Proteomes" id="UP000629098"/>
    </source>
</evidence>
<keyword evidence="2" id="KW-0255">Endonuclease</keyword>
<dbReference type="SUPFAM" id="SSF52980">
    <property type="entry name" value="Restriction endonuclease-like"/>
    <property type="match status" value="1"/>
</dbReference>
<protein>
    <submittedName>
        <fullName evidence="2">Uma2 family endonuclease</fullName>
    </submittedName>
</protein>
<dbReference type="InterPro" id="IPR008538">
    <property type="entry name" value="Uma2"/>
</dbReference>
<dbReference type="Gene3D" id="3.90.1570.10">
    <property type="entry name" value="tt1808, chain A"/>
    <property type="match status" value="1"/>
</dbReference>
<dbReference type="InterPro" id="IPR011335">
    <property type="entry name" value="Restrct_endonuc-II-like"/>
</dbReference>
<comment type="caution">
    <text evidence="2">The sequence shown here is derived from an EMBL/GenBank/DDBJ whole genome shotgun (WGS) entry which is preliminary data.</text>
</comment>
<dbReference type="PANTHER" id="PTHR34107">
    <property type="entry name" value="SLL0198 PROTEIN-RELATED"/>
    <property type="match status" value="1"/>
</dbReference>
<dbReference type="AlphaFoldDB" id="A0A8J6XIF0"/>
<keyword evidence="2" id="KW-0540">Nuclease</keyword>
<dbReference type="PANTHER" id="PTHR34107:SF2">
    <property type="entry name" value="SLL0888 PROTEIN"/>
    <property type="match status" value="1"/>
</dbReference>
<keyword evidence="2" id="KW-0378">Hydrolase</keyword>
<dbReference type="Proteomes" id="UP000629098">
    <property type="component" value="Unassembled WGS sequence"/>
</dbReference>
<evidence type="ECO:0000313" key="2">
    <source>
        <dbReference type="EMBL" id="MBD2772931.1"/>
    </source>
</evidence>
<dbReference type="EMBL" id="JACXAE010000048">
    <property type="protein sequence ID" value="MBD2772931.1"/>
    <property type="molecule type" value="Genomic_DNA"/>
</dbReference>
<sequence>MTSVLQKQVTFAEFIAWYPENSHCRYELHDGVIVEMTPPVGPHEEIVGFLARKLTVEFDRLNKPYIIPKTAFVKPDSNESAYSPDILLLNRPNLVNEPFWKKESTVSQAASIPLVIEVVSTNWQDDYYLKLGRYEWMGIPEYWIVDYAALGGRRFIGNPKQPTISVYSLVDSEYQVIQFRGNDCIQSTIFPELNLTAQQIFDSATPLI</sequence>
<dbReference type="CDD" id="cd06260">
    <property type="entry name" value="DUF820-like"/>
    <property type="match status" value="1"/>
</dbReference>
<accession>A0A8J6XIF0</accession>
<dbReference type="InterPro" id="IPR012296">
    <property type="entry name" value="Nuclease_put_TT1808"/>
</dbReference>
<gene>
    <name evidence="2" type="ORF">ICL16_12820</name>
</gene>
<evidence type="ECO:0000259" key="1">
    <source>
        <dbReference type="Pfam" id="PF05685"/>
    </source>
</evidence>
<name>A0A8J6XIF0_9CYAN</name>
<proteinExistence type="predicted"/>
<reference evidence="2" key="1">
    <citation type="submission" date="2020-09" db="EMBL/GenBank/DDBJ databases">
        <title>Iningainema tapete sp. nov. (Scytonemataceae, Cyanobacteria) from greenhouses in central Florida (USA) produces two types of nodularin with biosynthetic potential for microcystin-LR and anabaenopeptins.</title>
        <authorList>
            <person name="Berthold D.E."/>
            <person name="Lefler F.W."/>
            <person name="Huang I.-S."/>
            <person name="Abdulla H."/>
            <person name="Zimba P.V."/>
            <person name="Laughinghouse H.D. IV."/>
        </authorList>
    </citation>
    <scope>NUCLEOTIDE SEQUENCE</scope>
    <source>
        <strain evidence="2">BLCCT55</strain>
    </source>
</reference>
<keyword evidence="3" id="KW-1185">Reference proteome</keyword>
<dbReference type="RefSeq" id="WP_190828109.1">
    <property type="nucleotide sequence ID" value="NZ_CAWPPI010000048.1"/>
</dbReference>
<feature type="domain" description="Putative restriction endonuclease" evidence="1">
    <location>
        <begin position="12"/>
        <end position="197"/>
    </location>
</feature>
<organism evidence="2 3">
    <name type="scientific">Iningainema tapete BLCC-T55</name>
    <dbReference type="NCBI Taxonomy" id="2748662"/>
    <lineage>
        <taxon>Bacteria</taxon>
        <taxon>Bacillati</taxon>
        <taxon>Cyanobacteriota</taxon>
        <taxon>Cyanophyceae</taxon>
        <taxon>Nostocales</taxon>
        <taxon>Scytonemataceae</taxon>
        <taxon>Iningainema tapete</taxon>
    </lineage>
</organism>
<dbReference type="GO" id="GO:0004519">
    <property type="term" value="F:endonuclease activity"/>
    <property type="evidence" value="ECO:0007669"/>
    <property type="project" value="UniProtKB-KW"/>
</dbReference>
<dbReference type="Pfam" id="PF05685">
    <property type="entry name" value="Uma2"/>
    <property type="match status" value="1"/>
</dbReference>